<proteinExistence type="predicted"/>
<reference evidence="2" key="1">
    <citation type="journal article" date="2014" name="Environ. Microbiol.">
        <title>Comparative genomics of the marine bacterial genus Glaciecola reveals the high degree of genomic diversity and genomic characteristic for cold adaptation.</title>
        <authorList>
            <person name="Qin Q.L."/>
            <person name="Xie B.B."/>
            <person name="Yu Y."/>
            <person name="Shu Y.L."/>
            <person name="Rong J.C."/>
            <person name="Zhang Y.J."/>
            <person name="Zhao D.L."/>
            <person name="Chen X.L."/>
            <person name="Zhang X.Y."/>
            <person name="Chen B."/>
            <person name="Zhou B.C."/>
            <person name="Zhang Y.Z."/>
        </authorList>
    </citation>
    <scope>NUCLEOTIDE SEQUENCE [LARGE SCALE GENOMIC DNA]</scope>
    <source>
        <strain evidence="2">LMG 21857</strain>
    </source>
</reference>
<keyword evidence="2" id="KW-1185">Reference proteome</keyword>
<gene>
    <name evidence="1" type="ORF">GPLA_2694</name>
</gene>
<protein>
    <submittedName>
        <fullName evidence="1">Uncharacterized protein</fullName>
    </submittedName>
</protein>
<evidence type="ECO:0000313" key="1">
    <source>
        <dbReference type="EMBL" id="GAC33588.1"/>
    </source>
</evidence>
<dbReference type="STRING" id="1129793.GPLA_2694"/>
<evidence type="ECO:0000313" key="2">
    <source>
        <dbReference type="Proteomes" id="UP000006322"/>
    </source>
</evidence>
<dbReference type="EMBL" id="BAER01000064">
    <property type="protein sequence ID" value="GAC33588.1"/>
    <property type="molecule type" value="Genomic_DNA"/>
</dbReference>
<dbReference type="Proteomes" id="UP000006322">
    <property type="component" value="Unassembled WGS sequence"/>
</dbReference>
<name>K6ZXW5_9ALTE</name>
<organism evidence="1 2">
    <name type="scientific">Paraglaciecola polaris LMG 21857</name>
    <dbReference type="NCBI Taxonomy" id="1129793"/>
    <lineage>
        <taxon>Bacteria</taxon>
        <taxon>Pseudomonadati</taxon>
        <taxon>Pseudomonadota</taxon>
        <taxon>Gammaproteobacteria</taxon>
        <taxon>Alteromonadales</taxon>
        <taxon>Alteromonadaceae</taxon>
        <taxon>Paraglaciecola</taxon>
    </lineage>
</organism>
<dbReference type="AlphaFoldDB" id="K6ZXW5"/>
<accession>K6ZXW5</accession>
<comment type="caution">
    <text evidence="1">The sequence shown here is derived from an EMBL/GenBank/DDBJ whole genome shotgun (WGS) entry which is preliminary data.</text>
</comment>
<sequence>MRQLNETNNYLSNEATHLIDPNDILSSKQDGVQEEVFKNLRLGQYPVNEVRRVNLSRAI</sequence>